<name>A0ACC3DWZ4_9PEZI</name>
<proteinExistence type="predicted"/>
<evidence type="ECO:0000313" key="2">
    <source>
        <dbReference type="Proteomes" id="UP001186974"/>
    </source>
</evidence>
<evidence type="ECO:0000313" key="1">
    <source>
        <dbReference type="EMBL" id="KAK3081226.1"/>
    </source>
</evidence>
<accession>A0ACC3DWZ4</accession>
<protein>
    <submittedName>
        <fullName evidence="1">Uncharacterized protein</fullName>
    </submittedName>
</protein>
<keyword evidence="2" id="KW-1185">Reference proteome</keyword>
<organism evidence="1 2">
    <name type="scientific">Coniosporium uncinatum</name>
    <dbReference type="NCBI Taxonomy" id="93489"/>
    <lineage>
        <taxon>Eukaryota</taxon>
        <taxon>Fungi</taxon>
        <taxon>Dikarya</taxon>
        <taxon>Ascomycota</taxon>
        <taxon>Pezizomycotina</taxon>
        <taxon>Dothideomycetes</taxon>
        <taxon>Dothideomycetes incertae sedis</taxon>
        <taxon>Coniosporium</taxon>
    </lineage>
</organism>
<gene>
    <name evidence="1" type="ORF">LTS18_008932</name>
</gene>
<dbReference type="Proteomes" id="UP001186974">
    <property type="component" value="Unassembled WGS sequence"/>
</dbReference>
<dbReference type="EMBL" id="JAWDJW010000238">
    <property type="protein sequence ID" value="KAK3081226.1"/>
    <property type="molecule type" value="Genomic_DNA"/>
</dbReference>
<comment type="caution">
    <text evidence="1">The sequence shown here is derived from an EMBL/GenBank/DDBJ whole genome shotgun (WGS) entry which is preliminary data.</text>
</comment>
<sequence length="299" mass="34262">MYAAVTKKGLEPNTFGKRTSMIPQQQVEKVEDRKKTRKPGKWLAKKQKELAAVKQWKEDVKKQKEAANGSKQKIVVCSIPKSFLDLPLEIRNEVYKFALKKLKDVDIRNFTNDEKKAPGFLSHALLRTSKQIRTEAMSIFVEIHRIAINSGTTLDWFTKWLDETKAQAKVRQLFFPSFDFFSKEKYGPVNGDMTLIKSCTGLKSTTLKFHVKHLVSRPTYDGELSPINLQEVIEAYCMNELFKCDSLRGVTLLVQGHTYYDDNTVGDPFQSAKELAKYLEDGFKECGLRVDVRMVVTYG</sequence>
<reference evidence="1" key="1">
    <citation type="submission" date="2024-09" db="EMBL/GenBank/DDBJ databases">
        <title>Black Yeasts Isolated from many extreme environments.</title>
        <authorList>
            <person name="Coleine C."/>
            <person name="Stajich J.E."/>
            <person name="Selbmann L."/>
        </authorList>
    </citation>
    <scope>NUCLEOTIDE SEQUENCE</scope>
    <source>
        <strain evidence="1">CCFEE 5737</strain>
    </source>
</reference>